<dbReference type="NCBIfam" id="NF040546">
    <property type="entry name" value="rSAM_CUAEP"/>
    <property type="match status" value="1"/>
</dbReference>
<evidence type="ECO:0000256" key="1">
    <source>
        <dbReference type="ARBA" id="ARBA00001966"/>
    </source>
</evidence>
<keyword evidence="4" id="KW-0408">Iron</keyword>
<accession>A0A7X6IC07</accession>
<dbReference type="InterPro" id="IPR054699">
    <property type="entry name" value="rSAM_CUAEP"/>
</dbReference>
<proteinExistence type="predicted"/>
<feature type="domain" description="Radical SAM core" evidence="6">
    <location>
        <begin position="175"/>
        <end position="412"/>
    </location>
</feature>
<keyword evidence="5" id="KW-0411">Iron-sulfur</keyword>
<organism evidence="7 8">
    <name type="scientific">Candidatus Manganitrophus noduliformans</name>
    <dbReference type="NCBI Taxonomy" id="2606439"/>
    <lineage>
        <taxon>Bacteria</taxon>
        <taxon>Pseudomonadati</taxon>
        <taxon>Nitrospirota</taxon>
        <taxon>Nitrospiria</taxon>
        <taxon>Candidatus Troglogloeales</taxon>
        <taxon>Candidatus Manganitrophaceae</taxon>
        <taxon>Candidatus Manganitrophus</taxon>
    </lineage>
</organism>
<dbReference type="SFLD" id="SFLDG01082">
    <property type="entry name" value="B12-binding_domain_containing"/>
    <property type="match status" value="1"/>
</dbReference>
<dbReference type="PROSITE" id="PS51918">
    <property type="entry name" value="RADICAL_SAM"/>
    <property type="match status" value="1"/>
</dbReference>
<sequence>MKKRGEILLISCYELGHQPVGIAMPLGFLARAGYLPDAVDLSVDKLDPEKVARARFVGISVPMHTALRIGARVLERVREMNPSCHVAFFGLYASLNEAYLLKNGADSVIGGEYEGPLLALIDRLAAGRADSSDAIDGVSRGEERQAPLRAHLSFAVPDRETLPSLAKYAHLEENGVRRTAGSVEASRGCRHLCRHCPIPPVYEGRFFLVPYETVLADIRNLVRLGTTHITFGDPDFLNGPNHSLRIVRAMREAFPEITFDFTAKVEHLLKHRALIPEFAALGCRFIISAVESLNDTVLHHLAKNHTRADVLEALKIVREAGIALRPSLVPFTPWTTLDDIIALFDFVEKEGLIDHLDPVQYTIRLLIPPGSLFLKEPSMAPHLGPLVQETFTYQWTHPDPRMDRLQKEMSRVVEAGTEEDPMVVFYRLKALAVAAKEGRSPRKIDVAVDPNRPKPPRLTEPWFCCAEPTENQFAVLDDSEKIL</sequence>
<dbReference type="SFLD" id="SFLDS00029">
    <property type="entry name" value="Radical_SAM"/>
    <property type="match status" value="1"/>
</dbReference>
<dbReference type="Proteomes" id="UP000534783">
    <property type="component" value="Unassembled WGS sequence"/>
</dbReference>
<keyword evidence="8" id="KW-1185">Reference proteome</keyword>
<dbReference type="InterPro" id="IPR058240">
    <property type="entry name" value="rSAM_sf"/>
</dbReference>
<keyword evidence="2" id="KW-0949">S-adenosyl-L-methionine</keyword>
<dbReference type="InterPro" id="IPR007197">
    <property type="entry name" value="rSAM"/>
</dbReference>
<dbReference type="Pfam" id="PF04055">
    <property type="entry name" value="Radical_SAM"/>
    <property type="match status" value="1"/>
</dbReference>
<dbReference type="Gene3D" id="3.40.50.280">
    <property type="entry name" value="Cobalamin-binding domain"/>
    <property type="match status" value="1"/>
</dbReference>
<dbReference type="SUPFAM" id="SSF102114">
    <property type="entry name" value="Radical SAM enzymes"/>
    <property type="match status" value="1"/>
</dbReference>
<dbReference type="SMART" id="SM00729">
    <property type="entry name" value="Elp3"/>
    <property type="match status" value="1"/>
</dbReference>
<comment type="caution">
    <text evidence="7">The sequence shown here is derived from an EMBL/GenBank/DDBJ whole genome shotgun (WGS) entry which is preliminary data.</text>
</comment>
<evidence type="ECO:0000313" key="8">
    <source>
        <dbReference type="Proteomes" id="UP000534783"/>
    </source>
</evidence>
<evidence type="ECO:0000256" key="2">
    <source>
        <dbReference type="ARBA" id="ARBA00022691"/>
    </source>
</evidence>
<dbReference type="InterPro" id="IPR051198">
    <property type="entry name" value="BchE-like"/>
</dbReference>
<evidence type="ECO:0000256" key="3">
    <source>
        <dbReference type="ARBA" id="ARBA00022723"/>
    </source>
</evidence>
<dbReference type="GO" id="GO:0046872">
    <property type="term" value="F:metal ion binding"/>
    <property type="evidence" value="ECO:0007669"/>
    <property type="project" value="UniProtKB-KW"/>
</dbReference>
<protein>
    <submittedName>
        <fullName evidence="7">Radical SAM protein</fullName>
    </submittedName>
</protein>
<evidence type="ECO:0000259" key="6">
    <source>
        <dbReference type="PROSITE" id="PS51918"/>
    </source>
</evidence>
<dbReference type="GO" id="GO:0051536">
    <property type="term" value="F:iron-sulfur cluster binding"/>
    <property type="evidence" value="ECO:0007669"/>
    <property type="project" value="UniProtKB-KW"/>
</dbReference>
<gene>
    <name evidence="7" type="ORF">MNODULE_14700</name>
</gene>
<dbReference type="RefSeq" id="WP_168061264.1">
    <property type="nucleotide sequence ID" value="NZ_VTOW01000003.1"/>
</dbReference>
<dbReference type="PANTHER" id="PTHR43409:SF7">
    <property type="entry name" value="BLL1977 PROTEIN"/>
    <property type="match status" value="1"/>
</dbReference>
<dbReference type="InterPro" id="IPR023404">
    <property type="entry name" value="rSAM_horseshoe"/>
</dbReference>
<dbReference type="AlphaFoldDB" id="A0A7X6IC07"/>
<comment type="cofactor">
    <cofactor evidence="1">
        <name>[4Fe-4S] cluster</name>
        <dbReference type="ChEBI" id="CHEBI:49883"/>
    </cofactor>
</comment>
<keyword evidence="3" id="KW-0479">Metal-binding</keyword>
<dbReference type="PANTHER" id="PTHR43409">
    <property type="entry name" value="ANAEROBIC MAGNESIUM-PROTOPORPHYRIN IX MONOMETHYL ESTER CYCLASE-RELATED"/>
    <property type="match status" value="1"/>
</dbReference>
<evidence type="ECO:0000313" key="7">
    <source>
        <dbReference type="EMBL" id="NKE71995.1"/>
    </source>
</evidence>
<name>A0A7X6IC07_9BACT</name>
<dbReference type="EMBL" id="VTOW01000003">
    <property type="protein sequence ID" value="NKE71995.1"/>
    <property type="molecule type" value="Genomic_DNA"/>
</dbReference>
<reference evidence="7 8" key="1">
    <citation type="journal article" date="2020" name="Nature">
        <title>Bacterial chemolithoautotrophy via manganese oxidation.</title>
        <authorList>
            <person name="Yu H."/>
            <person name="Leadbetter J.R."/>
        </authorList>
    </citation>
    <scope>NUCLEOTIDE SEQUENCE [LARGE SCALE GENOMIC DNA]</scope>
    <source>
        <strain evidence="7 8">Mn-1</strain>
    </source>
</reference>
<dbReference type="GO" id="GO:0005829">
    <property type="term" value="C:cytosol"/>
    <property type="evidence" value="ECO:0007669"/>
    <property type="project" value="TreeGrafter"/>
</dbReference>
<evidence type="ECO:0000256" key="5">
    <source>
        <dbReference type="ARBA" id="ARBA00023014"/>
    </source>
</evidence>
<dbReference type="InterPro" id="IPR006638">
    <property type="entry name" value="Elp3/MiaA/NifB-like_rSAM"/>
</dbReference>
<dbReference type="Gene3D" id="3.80.30.20">
    <property type="entry name" value="tm_1862 like domain"/>
    <property type="match status" value="1"/>
</dbReference>
<dbReference type="CDD" id="cd01335">
    <property type="entry name" value="Radical_SAM"/>
    <property type="match status" value="1"/>
</dbReference>
<dbReference type="GO" id="GO:0003824">
    <property type="term" value="F:catalytic activity"/>
    <property type="evidence" value="ECO:0007669"/>
    <property type="project" value="InterPro"/>
</dbReference>
<evidence type="ECO:0000256" key="4">
    <source>
        <dbReference type="ARBA" id="ARBA00023004"/>
    </source>
</evidence>